<evidence type="ECO:0000256" key="2">
    <source>
        <dbReference type="SAM" id="SignalP"/>
    </source>
</evidence>
<dbReference type="OrthoDB" id="25753at2"/>
<dbReference type="Gene3D" id="3.40.30.10">
    <property type="entry name" value="Glutaredoxin"/>
    <property type="match status" value="1"/>
</dbReference>
<dbReference type="AlphaFoldDB" id="A0A6L3UZC6"/>
<evidence type="ECO:0000313" key="5">
    <source>
        <dbReference type="Proteomes" id="UP000481030"/>
    </source>
</evidence>
<dbReference type="EMBL" id="WBOS01000017">
    <property type="protein sequence ID" value="KAB2329748.1"/>
    <property type="molecule type" value="Genomic_DNA"/>
</dbReference>
<dbReference type="Proteomes" id="UP000481030">
    <property type="component" value="Unassembled WGS sequence"/>
</dbReference>
<reference evidence="4 5" key="1">
    <citation type="journal article" date="2016" name="Antonie Van Leeuwenhoek">
        <title>Bacillus depressus sp. nov., isolated from soil of a sunflower field.</title>
        <authorList>
            <person name="Wei X."/>
            <person name="Xin D."/>
            <person name="Xin Y."/>
            <person name="Zhang H."/>
            <person name="Wang T."/>
            <person name="Zhang J."/>
        </authorList>
    </citation>
    <scope>NUCLEOTIDE SEQUENCE [LARGE SCALE GENOMIC DNA]</scope>
    <source>
        <strain evidence="4 5">BZ1</strain>
    </source>
</reference>
<evidence type="ECO:0000313" key="4">
    <source>
        <dbReference type="EMBL" id="KAB2329748.1"/>
    </source>
</evidence>
<dbReference type="SUPFAM" id="SSF52833">
    <property type="entry name" value="Thioredoxin-like"/>
    <property type="match status" value="1"/>
</dbReference>
<accession>A0A6L3UZC6</accession>
<name>A0A6L3UZC6_9BACI</name>
<dbReference type="GO" id="GO:0016491">
    <property type="term" value="F:oxidoreductase activity"/>
    <property type="evidence" value="ECO:0007669"/>
    <property type="project" value="InterPro"/>
</dbReference>
<organism evidence="4 5">
    <name type="scientific">Cytobacillus depressus</name>
    <dbReference type="NCBI Taxonomy" id="1602942"/>
    <lineage>
        <taxon>Bacteria</taxon>
        <taxon>Bacillati</taxon>
        <taxon>Bacillota</taxon>
        <taxon>Bacilli</taxon>
        <taxon>Bacillales</taxon>
        <taxon>Bacillaceae</taxon>
        <taxon>Cytobacillus</taxon>
    </lineage>
</organism>
<feature type="domain" description="Thioredoxin" evidence="3">
    <location>
        <begin position="36"/>
        <end position="168"/>
    </location>
</feature>
<dbReference type="Pfam" id="PF00578">
    <property type="entry name" value="AhpC-TSA"/>
    <property type="match status" value="1"/>
</dbReference>
<dbReference type="PROSITE" id="PS00194">
    <property type="entry name" value="THIOREDOXIN_1"/>
    <property type="match status" value="1"/>
</dbReference>
<feature type="chain" id="PRO_5026819900" evidence="2">
    <location>
        <begin position="23"/>
        <end position="168"/>
    </location>
</feature>
<dbReference type="PANTHER" id="PTHR42852">
    <property type="entry name" value="THIOL:DISULFIDE INTERCHANGE PROTEIN DSBE"/>
    <property type="match status" value="1"/>
</dbReference>
<keyword evidence="2" id="KW-0732">Signal</keyword>
<keyword evidence="5" id="KW-1185">Reference proteome</keyword>
<dbReference type="InterPro" id="IPR013766">
    <property type="entry name" value="Thioredoxin_domain"/>
</dbReference>
<evidence type="ECO:0000259" key="3">
    <source>
        <dbReference type="PROSITE" id="PS51352"/>
    </source>
</evidence>
<protein>
    <submittedName>
        <fullName evidence="4">Redoxin domain-containing protein</fullName>
    </submittedName>
</protein>
<dbReference type="RefSeq" id="WP_151536872.1">
    <property type="nucleotide sequence ID" value="NZ_WBOS01000017.1"/>
</dbReference>
<dbReference type="PROSITE" id="PS51352">
    <property type="entry name" value="THIOREDOXIN_2"/>
    <property type="match status" value="1"/>
</dbReference>
<dbReference type="InterPro" id="IPR050553">
    <property type="entry name" value="Thioredoxin_ResA/DsbE_sf"/>
</dbReference>
<comment type="caution">
    <text evidence="4">The sequence shown here is derived from an EMBL/GenBank/DDBJ whole genome shotgun (WGS) entry which is preliminary data.</text>
</comment>
<keyword evidence="1" id="KW-1015">Disulfide bond</keyword>
<dbReference type="InterPro" id="IPR000866">
    <property type="entry name" value="AhpC/TSA"/>
</dbReference>
<dbReference type="InterPro" id="IPR017937">
    <property type="entry name" value="Thioredoxin_CS"/>
</dbReference>
<proteinExistence type="predicted"/>
<dbReference type="GO" id="GO:0016209">
    <property type="term" value="F:antioxidant activity"/>
    <property type="evidence" value="ECO:0007669"/>
    <property type="project" value="InterPro"/>
</dbReference>
<evidence type="ECO:0000256" key="1">
    <source>
        <dbReference type="ARBA" id="ARBA00023157"/>
    </source>
</evidence>
<gene>
    <name evidence="4" type="ORF">F7731_21635</name>
</gene>
<dbReference type="InterPro" id="IPR036249">
    <property type="entry name" value="Thioredoxin-like_sf"/>
</dbReference>
<sequence length="168" mass="18961">MIKKIFAACILFGVMGVAVVQAMEKDEPKSDHLTGLNVGLTAPDFELKTLEGKTVKLSDFRGKKVMLNFWATWCPPCKAEMPAMQKFNEESGDKIVILAVNIDPEYDVAGFAKQMNIHFPILLDEKDEVNKTYKILTIPTTFFINEKGMIAHKHLGAMTIEMMREYSK</sequence>
<dbReference type="PANTHER" id="PTHR42852:SF1">
    <property type="entry name" value="THIOREDOXIN-LIKE PROTEIN YNEN"/>
    <property type="match status" value="1"/>
</dbReference>
<feature type="signal peptide" evidence="2">
    <location>
        <begin position="1"/>
        <end position="22"/>
    </location>
</feature>
<dbReference type="CDD" id="cd02966">
    <property type="entry name" value="TlpA_like_family"/>
    <property type="match status" value="1"/>
</dbReference>